<evidence type="ECO:0000256" key="2">
    <source>
        <dbReference type="PIRNR" id="PIRNR006429"/>
    </source>
</evidence>
<dbReference type="Pfam" id="PF01645">
    <property type="entry name" value="Glu_synthase"/>
    <property type="match status" value="1"/>
</dbReference>
<proteinExistence type="inferred from homology"/>
<dbReference type="AlphaFoldDB" id="A0A936TDQ9"/>
<dbReference type="GO" id="GO:0006537">
    <property type="term" value="P:glutamate biosynthetic process"/>
    <property type="evidence" value="ECO:0007669"/>
    <property type="project" value="InterPro"/>
</dbReference>
<dbReference type="SUPFAM" id="SSF51395">
    <property type="entry name" value="FMN-linked oxidoreductases"/>
    <property type="match status" value="1"/>
</dbReference>
<name>A0A936TDQ9_9ACTN</name>
<comment type="caution">
    <text evidence="4">The sequence shown here is derived from an EMBL/GenBank/DDBJ whole genome shotgun (WGS) entry which is preliminary data.</text>
</comment>
<gene>
    <name evidence="4" type="ORF">IPN02_13665</name>
</gene>
<dbReference type="PANTHER" id="PTHR43819:SF1">
    <property type="entry name" value="ARCHAEAL-TYPE GLUTAMATE SYNTHASE [NADPH]"/>
    <property type="match status" value="1"/>
</dbReference>
<evidence type="ECO:0000259" key="3">
    <source>
        <dbReference type="Pfam" id="PF01645"/>
    </source>
</evidence>
<sequence length="521" mass="56192">MWAACLVGALAGGLLSILISWWWLWLAIPAVGLSVVGLVDYLQPRHSIRRIYPVVGRLRWTAEATRPKVRQYFMESDTDGTPFSTEQRADVYIRAKGGAGTASFGTQLDAYAPGYEWFRHSIYPKPAAQGQHRVRIGEASGAVPYDMALMNVSAMSFGSLSGPAITALNEGARRGGFAHDTGEGAVSPYHLQGGDLVWEIGTAYFGCRTADGGFNPDRFAELCRQTDAIKLISIKLSQGAKPGLGGVLPGEKVTQEIADTRGVPVGQTVVSPGYHSAFDGPKGLVDFVVRLRELSGNLPTGFKLCVGERAQFLAVLRAMIAADAYPDFIIVDGSEGGTGAAPLEFEDHAGTPLDDGLTTVHRALVGAGLRDRIKVGASGKVASGFDIARRLAQGADYTNSARTMMFALGCIQARECHTNKCPSGVTSNNPMVTRGLDVEDKAQRVCAYQHSTIANFNTILGVLGHDSCRQIRPDQFVRRISQTEELRYDQLWPELPEGSLLDGSAPEDWMRDWRAAGKIST</sequence>
<dbReference type="PANTHER" id="PTHR43819">
    <property type="entry name" value="ARCHAEAL-TYPE GLUTAMATE SYNTHASE [NADPH]"/>
    <property type="match status" value="1"/>
</dbReference>
<organism evidence="4 5">
    <name type="scientific">Candidatus Neomicrothrix subdominans</name>
    <dbReference type="NCBI Taxonomy" id="2954438"/>
    <lineage>
        <taxon>Bacteria</taxon>
        <taxon>Bacillati</taxon>
        <taxon>Actinomycetota</taxon>
        <taxon>Acidimicrobiia</taxon>
        <taxon>Acidimicrobiales</taxon>
        <taxon>Microthrixaceae</taxon>
        <taxon>Candidatus Neomicrothrix</taxon>
    </lineage>
</organism>
<protein>
    <submittedName>
        <fullName evidence="4">FMN-binding glutamate synthase family protein</fullName>
    </submittedName>
</protein>
<dbReference type="CDD" id="cd02808">
    <property type="entry name" value="GltS_FMN"/>
    <property type="match status" value="1"/>
</dbReference>
<reference evidence="4 5" key="1">
    <citation type="submission" date="2020-10" db="EMBL/GenBank/DDBJ databases">
        <title>Connecting structure to function with the recovery of over 1000 high-quality activated sludge metagenome-assembled genomes encoding full-length rRNA genes using long-read sequencing.</title>
        <authorList>
            <person name="Singleton C.M."/>
            <person name="Petriglieri F."/>
            <person name="Kristensen J.M."/>
            <person name="Kirkegaard R.H."/>
            <person name="Michaelsen T.Y."/>
            <person name="Andersen M.H."/>
            <person name="Karst S.M."/>
            <person name="Dueholm M.S."/>
            <person name="Nielsen P.H."/>
            <person name="Albertsen M."/>
        </authorList>
    </citation>
    <scope>NUCLEOTIDE SEQUENCE [LARGE SCALE GENOMIC DNA]</scope>
    <source>
        <strain evidence="4">Lyne_18-Q3-R50-59_MAXAC.006</strain>
    </source>
</reference>
<evidence type="ECO:0000256" key="1">
    <source>
        <dbReference type="ARBA" id="ARBA00009716"/>
    </source>
</evidence>
<dbReference type="InterPro" id="IPR013785">
    <property type="entry name" value="Aldolase_TIM"/>
</dbReference>
<dbReference type="Proteomes" id="UP000727993">
    <property type="component" value="Unassembled WGS sequence"/>
</dbReference>
<dbReference type="InterPro" id="IPR002932">
    <property type="entry name" value="Glu_synthdom"/>
</dbReference>
<evidence type="ECO:0000313" key="5">
    <source>
        <dbReference type="Proteomes" id="UP000727993"/>
    </source>
</evidence>
<evidence type="ECO:0000313" key="4">
    <source>
        <dbReference type="EMBL" id="MBK9297851.1"/>
    </source>
</evidence>
<feature type="domain" description="Glutamate synthase" evidence="3">
    <location>
        <begin position="150"/>
        <end position="465"/>
    </location>
</feature>
<dbReference type="InterPro" id="IPR024188">
    <property type="entry name" value="GltB"/>
</dbReference>
<dbReference type="GO" id="GO:0015930">
    <property type="term" value="F:glutamate synthase activity"/>
    <property type="evidence" value="ECO:0007669"/>
    <property type="project" value="InterPro"/>
</dbReference>
<comment type="similarity">
    <text evidence="1 2">Belongs to the glutamate synthase family.</text>
</comment>
<dbReference type="EMBL" id="JADJZA010000007">
    <property type="protein sequence ID" value="MBK9297851.1"/>
    <property type="molecule type" value="Genomic_DNA"/>
</dbReference>
<dbReference type="Gene3D" id="3.20.20.70">
    <property type="entry name" value="Aldolase class I"/>
    <property type="match status" value="1"/>
</dbReference>
<accession>A0A936TDQ9</accession>
<dbReference type="PIRSF" id="PIRSF006429">
    <property type="entry name" value="GOGAT_lg_2"/>
    <property type="match status" value="1"/>
</dbReference>